<accession>A0A2S9J727</accession>
<keyword evidence="2" id="KW-1185">Reference proteome</keyword>
<comment type="caution">
    <text evidence="1">The sequence shown here is derived from an EMBL/GenBank/DDBJ whole genome shotgun (WGS) entry which is preliminary data.</text>
</comment>
<dbReference type="EMBL" id="PVBQ01000003">
    <property type="protein sequence ID" value="PRD48585.1"/>
    <property type="molecule type" value="Genomic_DNA"/>
</dbReference>
<sequence>MEFQILIIMSARRYIYIVWIFLFFVACEEKIDINLNDADPRVVIEANLSDLQSTQRIRVSKTVAFNDPVNSLGVTNAHVLVVDSKGNHHDFQHEEGGSYVAMNFTPVPEQVYGLYVEVDGERFLSSCYMPPAVAVDSTGIIEESIFGDSYYFATFKFNDPPNERNYYRYDVSINDIGFRFSSVFQDKFNDGLYVTHQVSDLDTELKPGDVITVRRYCIDEKVFDYWNEYQSTNPGSAAPGNPTSNISNNALGYFSVASAQEFQLQIMDMNFDWDGLDDSMLR</sequence>
<reference evidence="1 2" key="1">
    <citation type="submission" date="2018-02" db="EMBL/GenBank/DDBJ databases">
        <title>The draft genome of Sphingobacterium sp. 5JN-11.</title>
        <authorList>
            <person name="Liu L."/>
            <person name="Li L."/>
            <person name="Liang L."/>
            <person name="Zhang X."/>
            <person name="Wang T."/>
        </authorList>
    </citation>
    <scope>NUCLEOTIDE SEQUENCE [LARGE SCALE GENOMIC DNA]</scope>
    <source>
        <strain evidence="1 2">5JN-11</strain>
    </source>
</reference>
<proteinExistence type="predicted"/>
<evidence type="ECO:0000313" key="2">
    <source>
        <dbReference type="Proteomes" id="UP000239711"/>
    </source>
</evidence>
<dbReference type="Pfam" id="PF14054">
    <property type="entry name" value="DUF4249"/>
    <property type="match status" value="1"/>
</dbReference>
<dbReference type="InterPro" id="IPR025345">
    <property type="entry name" value="DUF4249"/>
</dbReference>
<gene>
    <name evidence="1" type="ORF">C5745_05135</name>
</gene>
<dbReference type="Proteomes" id="UP000239711">
    <property type="component" value="Unassembled WGS sequence"/>
</dbReference>
<dbReference type="OrthoDB" id="637707at2"/>
<evidence type="ECO:0000313" key="1">
    <source>
        <dbReference type="EMBL" id="PRD48585.1"/>
    </source>
</evidence>
<protein>
    <submittedName>
        <fullName evidence="1">DUF4249 domain-containing protein</fullName>
    </submittedName>
</protein>
<name>A0A2S9J727_9SPHI</name>
<dbReference type="AlphaFoldDB" id="A0A2S9J727"/>
<organism evidence="1 2">
    <name type="scientific">Sphingobacterium haloxyli</name>
    <dbReference type="NCBI Taxonomy" id="2100533"/>
    <lineage>
        <taxon>Bacteria</taxon>
        <taxon>Pseudomonadati</taxon>
        <taxon>Bacteroidota</taxon>
        <taxon>Sphingobacteriia</taxon>
        <taxon>Sphingobacteriales</taxon>
        <taxon>Sphingobacteriaceae</taxon>
        <taxon>Sphingobacterium</taxon>
    </lineage>
</organism>